<accession>A0A2S7FD01</accession>
<evidence type="ECO:0000313" key="2">
    <source>
        <dbReference type="Proteomes" id="UP000238081"/>
    </source>
</evidence>
<dbReference type="EMBL" id="LRDH01000088">
    <property type="protein sequence ID" value="PPV16298.1"/>
    <property type="molecule type" value="Genomic_DNA"/>
</dbReference>
<name>A0A2S7FD01_CLOBU</name>
<evidence type="ECO:0000313" key="1">
    <source>
        <dbReference type="EMBL" id="PPV16298.1"/>
    </source>
</evidence>
<dbReference type="Proteomes" id="UP000238081">
    <property type="component" value="Unassembled WGS sequence"/>
</dbReference>
<sequence>MDKNSKQNLRYLYRVYGMNIESNIEIKEFIKVHEFNDKSIVKINKCKLGEEIKDKISDGICSMFSKNEIWFNVRNIAIYQMLNGNTINFEVYENADMDVVQLYLTCSCLGFIMIQREKIALHGGTVIIDGKAIIITGERGAGKSTLTTALRESGFKFLSDDVAAISECEPLKVQHGFPYEKLCADAMNKFNYDKKNYKSFMGDEQIKYLVPAIDDFCLNDVPLACVIELEQRDIATVQIEEVKGIEKLNNIIKSIYRGEYLDYIQGISANYMKKCISISKDIKYYKIIRPKNEFTVYDQMELVESVVKEA</sequence>
<evidence type="ECO:0008006" key="3">
    <source>
        <dbReference type="Google" id="ProtNLM"/>
    </source>
</evidence>
<proteinExistence type="predicted"/>
<organism evidence="1 2">
    <name type="scientific">Clostridium butyricum</name>
    <dbReference type="NCBI Taxonomy" id="1492"/>
    <lineage>
        <taxon>Bacteria</taxon>
        <taxon>Bacillati</taxon>
        <taxon>Bacillota</taxon>
        <taxon>Clostridia</taxon>
        <taxon>Eubacteriales</taxon>
        <taxon>Clostridiaceae</taxon>
        <taxon>Clostridium</taxon>
    </lineage>
</organism>
<dbReference type="InterPro" id="IPR027417">
    <property type="entry name" value="P-loop_NTPase"/>
</dbReference>
<reference evidence="1 2" key="1">
    <citation type="submission" date="2016-01" db="EMBL/GenBank/DDBJ databases">
        <title>Characterization of the Clostridium difficile lineages that are prevalent in Hong Kong and China.</title>
        <authorList>
            <person name="Kwok J.S.-L."/>
            <person name="Lam W.-Y."/>
            <person name="Ip M."/>
            <person name="Chan T.-F."/>
            <person name="Hawkey P.M."/>
            <person name="Tsui S.K.-W."/>
        </authorList>
    </citation>
    <scope>NUCLEOTIDE SEQUENCE [LARGE SCALE GENOMIC DNA]</scope>
    <source>
        <strain evidence="1 2">300064</strain>
    </source>
</reference>
<dbReference type="SUPFAM" id="SSF53795">
    <property type="entry name" value="PEP carboxykinase-like"/>
    <property type="match status" value="1"/>
</dbReference>
<gene>
    <name evidence="1" type="ORF">AWN73_10555</name>
</gene>
<dbReference type="RefSeq" id="WP_104675579.1">
    <property type="nucleotide sequence ID" value="NZ_CAVLFH010000001.1"/>
</dbReference>
<dbReference type="AlphaFoldDB" id="A0A2S7FD01"/>
<dbReference type="Gene3D" id="3.40.50.300">
    <property type="entry name" value="P-loop containing nucleotide triphosphate hydrolases"/>
    <property type="match status" value="1"/>
</dbReference>
<comment type="caution">
    <text evidence="1">The sequence shown here is derived from an EMBL/GenBank/DDBJ whole genome shotgun (WGS) entry which is preliminary data.</text>
</comment>
<protein>
    <recommendedName>
        <fullName evidence="3">HPr kinase/phosphorylase</fullName>
    </recommendedName>
</protein>